<dbReference type="Pfam" id="PF00496">
    <property type="entry name" value="SBP_bac_5"/>
    <property type="match status" value="1"/>
</dbReference>
<keyword evidence="2" id="KW-0449">Lipoprotein</keyword>
<evidence type="ECO:0000313" key="3">
    <source>
        <dbReference type="Proteomes" id="UP000273307"/>
    </source>
</evidence>
<accession>A0A498PYR5</accession>
<dbReference type="GO" id="GO:0015833">
    <property type="term" value="P:peptide transport"/>
    <property type="evidence" value="ECO:0007669"/>
    <property type="project" value="TreeGrafter"/>
</dbReference>
<evidence type="ECO:0000259" key="1">
    <source>
        <dbReference type="Pfam" id="PF00496"/>
    </source>
</evidence>
<dbReference type="EMBL" id="UPHP01000048">
    <property type="protein sequence ID" value="VBA37864.1"/>
    <property type="molecule type" value="Genomic_DNA"/>
</dbReference>
<name>A0A498PYR5_9MYCO</name>
<dbReference type="InterPro" id="IPR039424">
    <property type="entry name" value="SBP_5"/>
</dbReference>
<proteinExistence type="predicted"/>
<dbReference type="Gene3D" id="3.10.105.10">
    <property type="entry name" value="Dipeptide-binding Protein, Domain 3"/>
    <property type="match status" value="1"/>
</dbReference>
<sequence>MATWCCRGGGNFGQIGQWSGLRKALRGNAVGTVVGAAAMVAAAATLTACSGSAAGQIDYVVDGALPTYNTNTVIGAASAGAQAFARVLTGFGYHGPDGQVVADHDFGTISVVGGSPLVLDYQIADNAVYSDGKPVTCDDLVLSWAAQSGRFPGFDAATQAGYIDIANIECTPGQKKARVSFIPDRGVVDYAQLFGATSLMPSHVIAEQLNADITEALLANKAPVVEQIARLWNTTWDLKPGLKRDELSKHFPSSGPYQIESVLDGGGVVLVTNDRWWGAKAITKRVTVWPQGADIQDRVNNRSVDVVDVAAGSSGALATPDNYQRIDSPSDGIEQLIFAPRGPLADIRSRRAVALCTPRDAIARDAGVAIANSRLSPATEDAVAEADGAAEAGPFTKGDAAAARDALGGAPLTVRIGYRGPNARLAAVVGAIAKSCAPAGITVADVTLDTSGPQALRDGKIDVLLASTGGATGSGSTGSSAMDAYDLHSGNGNNLSGYANPQIDNIIGALAVSADPAERVRLLAEAAPVLWAETPTLPLYRQQRTLLMSKKMYAVSRNPTRWGAGWNMDRWALMQ</sequence>
<gene>
    <name evidence="2" type="ORF">LAUMK136_02163</name>
</gene>
<protein>
    <submittedName>
        <fullName evidence="2">Putative lipoprotein</fullName>
    </submittedName>
</protein>
<dbReference type="Gene3D" id="3.90.76.10">
    <property type="entry name" value="Dipeptide-binding Protein, Domain 1"/>
    <property type="match status" value="1"/>
</dbReference>
<reference evidence="2 3" key="1">
    <citation type="submission" date="2018-09" db="EMBL/GenBank/DDBJ databases">
        <authorList>
            <person name="Tagini F."/>
        </authorList>
    </citation>
    <scope>NUCLEOTIDE SEQUENCE [LARGE SCALE GENOMIC DNA]</scope>
    <source>
        <strain evidence="2 3">MK136</strain>
    </source>
</reference>
<organism evidence="2 3">
    <name type="scientific">Mycobacterium attenuatum</name>
    <dbReference type="NCBI Taxonomy" id="2341086"/>
    <lineage>
        <taxon>Bacteria</taxon>
        <taxon>Bacillati</taxon>
        <taxon>Actinomycetota</taxon>
        <taxon>Actinomycetes</taxon>
        <taxon>Mycobacteriales</taxon>
        <taxon>Mycobacteriaceae</taxon>
        <taxon>Mycobacterium</taxon>
    </lineage>
</organism>
<dbReference type="PANTHER" id="PTHR30290">
    <property type="entry name" value="PERIPLASMIC BINDING COMPONENT OF ABC TRANSPORTER"/>
    <property type="match status" value="1"/>
</dbReference>
<dbReference type="SUPFAM" id="SSF53850">
    <property type="entry name" value="Periplasmic binding protein-like II"/>
    <property type="match status" value="1"/>
</dbReference>
<dbReference type="GO" id="GO:1904680">
    <property type="term" value="F:peptide transmembrane transporter activity"/>
    <property type="evidence" value="ECO:0007669"/>
    <property type="project" value="TreeGrafter"/>
</dbReference>
<dbReference type="PANTHER" id="PTHR30290:SF65">
    <property type="entry name" value="MONOACYL PHOSPHATIDYLINOSITOL TETRAMANNOSIDE-BINDING PROTEIN LPQW-RELATED"/>
    <property type="match status" value="1"/>
</dbReference>
<dbReference type="OrthoDB" id="7888869at2"/>
<dbReference type="Proteomes" id="UP000273307">
    <property type="component" value="Unassembled WGS sequence"/>
</dbReference>
<dbReference type="Gene3D" id="3.40.190.10">
    <property type="entry name" value="Periplasmic binding protein-like II"/>
    <property type="match status" value="1"/>
</dbReference>
<feature type="domain" description="Solute-binding protein family 5" evidence="1">
    <location>
        <begin position="118"/>
        <end position="480"/>
    </location>
</feature>
<evidence type="ECO:0000313" key="2">
    <source>
        <dbReference type="EMBL" id="VBA37864.1"/>
    </source>
</evidence>
<dbReference type="AlphaFoldDB" id="A0A498PYR5"/>
<dbReference type="InterPro" id="IPR000914">
    <property type="entry name" value="SBP_5_dom"/>
</dbReference>
<keyword evidence="3" id="KW-1185">Reference proteome</keyword>